<evidence type="ECO:0000256" key="8">
    <source>
        <dbReference type="PROSITE-ProRule" id="PRU00169"/>
    </source>
</evidence>
<dbReference type="SMART" id="SM00448">
    <property type="entry name" value="REC"/>
    <property type="match status" value="1"/>
</dbReference>
<protein>
    <recommendedName>
        <fullName evidence="2">histidine kinase</fullName>
        <ecNumber evidence="2">2.7.13.3</ecNumber>
    </recommendedName>
</protein>
<comment type="caution">
    <text evidence="13">The sequence shown here is derived from an EMBL/GenBank/DDBJ whole genome shotgun (WGS) entry which is preliminary data.</text>
</comment>
<dbReference type="InterPro" id="IPR003661">
    <property type="entry name" value="HisK_dim/P_dom"/>
</dbReference>
<feature type="region of interest" description="Disordered" evidence="9">
    <location>
        <begin position="1173"/>
        <end position="1202"/>
    </location>
</feature>
<proteinExistence type="predicted"/>
<dbReference type="Gene3D" id="1.10.10.60">
    <property type="entry name" value="Homeodomain-like"/>
    <property type="match status" value="1"/>
</dbReference>
<dbReference type="EC" id="2.7.13.3" evidence="2"/>
<dbReference type="InterPro" id="IPR036890">
    <property type="entry name" value="HATPase_C_sf"/>
</dbReference>
<dbReference type="PANTHER" id="PTHR43547">
    <property type="entry name" value="TWO-COMPONENT HISTIDINE KINASE"/>
    <property type="match status" value="1"/>
</dbReference>
<dbReference type="PROSITE" id="PS01124">
    <property type="entry name" value="HTH_ARAC_FAMILY_2"/>
    <property type="match status" value="1"/>
</dbReference>
<dbReference type="InterPro" id="IPR011123">
    <property type="entry name" value="Y_Y_Y"/>
</dbReference>
<evidence type="ECO:0000256" key="5">
    <source>
        <dbReference type="ARBA" id="ARBA00022777"/>
    </source>
</evidence>
<dbReference type="Pfam" id="PF07495">
    <property type="entry name" value="Y_Y_Y"/>
    <property type="match status" value="1"/>
</dbReference>
<evidence type="ECO:0000256" key="4">
    <source>
        <dbReference type="ARBA" id="ARBA00022679"/>
    </source>
</evidence>
<dbReference type="Gene3D" id="2.130.10.10">
    <property type="entry name" value="YVTN repeat-like/Quinoprotein amine dehydrogenase"/>
    <property type="match status" value="2"/>
</dbReference>
<feature type="modified residue" description="4-aspartylphosphate" evidence="8">
    <location>
        <position position="1086"/>
    </location>
</feature>
<dbReference type="GeneID" id="72466078"/>
<evidence type="ECO:0000256" key="3">
    <source>
        <dbReference type="ARBA" id="ARBA00022553"/>
    </source>
</evidence>
<evidence type="ECO:0000256" key="9">
    <source>
        <dbReference type="SAM" id="MobiDB-lite"/>
    </source>
</evidence>
<dbReference type="FunFam" id="3.30.565.10:FF:000006">
    <property type="entry name" value="Sensor histidine kinase WalK"/>
    <property type="match status" value="1"/>
</dbReference>
<dbReference type="SMART" id="SM00342">
    <property type="entry name" value="HTH_ARAC"/>
    <property type="match status" value="1"/>
</dbReference>
<evidence type="ECO:0000256" key="2">
    <source>
        <dbReference type="ARBA" id="ARBA00012438"/>
    </source>
</evidence>
<dbReference type="Gene3D" id="3.30.565.10">
    <property type="entry name" value="Histidine kinase-like ATPase, C-terminal domain"/>
    <property type="match status" value="1"/>
</dbReference>
<dbReference type="CDD" id="cd17574">
    <property type="entry name" value="REC_OmpR"/>
    <property type="match status" value="1"/>
</dbReference>
<dbReference type="InterPro" id="IPR003594">
    <property type="entry name" value="HATPase_dom"/>
</dbReference>
<dbReference type="RefSeq" id="WP_223926816.1">
    <property type="nucleotide sequence ID" value="NZ_BPTU01000002.1"/>
</dbReference>
<dbReference type="InterPro" id="IPR004358">
    <property type="entry name" value="Sig_transdc_His_kin-like_C"/>
</dbReference>
<dbReference type="InterPro" id="IPR013783">
    <property type="entry name" value="Ig-like_fold"/>
</dbReference>
<evidence type="ECO:0000256" key="6">
    <source>
        <dbReference type="ARBA" id="ARBA00023015"/>
    </source>
</evidence>
<dbReference type="Pfam" id="PF07494">
    <property type="entry name" value="Reg_prop"/>
    <property type="match status" value="3"/>
</dbReference>
<dbReference type="SUPFAM" id="SSF63829">
    <property type="entry name" value="Calcium-dependent phosphotriesterase"/>
    <property type="match status" value="1"/>
</dbReference>
<dbReference type="CDD" id="cd00082">
    <property type="entry name" value="HisKA"/>
    <property type="match status" value="1"/>
</dbReference>
<dbReference type="Pfam" id="PF00072">
    <property type="entry name" value="Response_reg"/>
    <property type="match status" value="1"/>
</dbReference>
<dbReference type="Pfam" id="PF12833">
    <property type="entry name" value="HTH_18"/>
    <property type="match status" value="1"/>
</dbReference>
<dbReference type="SMART" id="SM00388">
    <property type="entry name" value="HisKA"/>
    <property type="match status" value="1"/>
</dbReference>
<dbReference type="PROSITE" id="PS50109">
    <property type="entry name" value="HIS_KIN"/>
    <property type="match status" value="1"/>
</dbReference>
<keyword evidence="6" id="KW-0805">Transcription regulation</keyword>
<dbReference type="Proteomes" id="UP000825483">
    <property type="component" value="Unassembled WGS sequence"/>
</dbReference>
<evidence type="ECO:0000256" key="7">
    <source>
        <dbReference type="ARBA" id="ARBA00023163"/>
    </source>
</evidence>
<dbReference type="InterPro" id="IPR009057">
    <property type="entry name" value="Homeodomain-like_sf"/>
</dbReference>
<dbReference type="CDD" id="cd00075">
    <property type="entry name" value="HATPase"/>
    <property type="match status" value="1"/>
</dbReference>
<dbReference type="SUPFAM" id="SSF101898">
    <property type="entry name" value="NHL repeat"/>
    <property type="match status" value="1"/>
</dbReference>
<dbReference type="PRINTS" id="PR00344">
    <property type="entry name" value="BCTRLSENSOR"/>
</dbReference>
<dbReference type="InterPro" id="IPR018060">
    <property type="entry name" value="HTH_AraC"/>
</dbReference>
<accession>A0A9R1CC32</accession>
<dbReference type="SUPFAM" id="SSF47384">
    <property type="entry name" value="Homodimeric domain of signal transducing histidine kinase"/>
    <property type="match status" value="1"/>
</dbReference>
<dbReference type="Pfam" id="PF02518">
    <property type="entry name" value="HATPase_c"/>
    <property type="match status" value="1"/>
</dbReference>
<dbReference type="InterPro" id="IPR001789">
    <property type="entry name" value="Sig_transdc_resp-reg_receiver"/>
</dbReference>
<dbReference type="GO" id="GO:0003700">
    <property type="term" value="F:DNA-binding transcription factor activity"/>
    <property type="evidence" value="ECO:0007669"/>
    <property type="project" value="InterPro"/>
</dbReference>
<evidence type="ECO:0000259" key="10">
    <source>
        <dbReference type="PROSITE" id="PS01124"/>
    </source>
</evidence>
<dbReference type="SUPFAM" id="SSF52172">
    <property type="entry name" value="CheY-like"/>
    <property type="match status" value="1"/>
</dbReference>
<dbReference type="Pfam" id="PF00512">
    <property type="entry name" value="HisKA"/>
    <property type="match status" value="1"/>
</dbReference>
<dbReference type="PROSITE" id="PS50110">
    <property type="entry name" value="RESPONSE_REGULATORY"/>
    <property type="match status" value="1"/>
</dbReference>
<dbReference type="InterPro" id="IPR005467">
    <property type="entry name" value="His_kinase_dom"/>
</dbReference>
<dbReference type="InterPro" id="IPR011006">
    <property type="entry name" value="CheY-like_superfamily"/>
</dbReference>
<keyword evidence="5 13" id="KW-0418">Kinase</keyword>
<dbReference type="SMART" id="SM00387">
    <property type="entry name" value="HATPase_c"/>
    <property type="match status" value="1"/>
</dbReference>
<organism evidence="13 14">
    <name type="scientific">Prevotella lacticifex</name>
    <dbReference type="NCBI Taxonomy" id="2854755"/>
    <lineage>
        <taxon>Bacteria</taxon>
        <taxon>Pseudomonadati</taxon>
        <taxon>Bacteroidota</taxon>
        <taxon>Bacteroidia</taxon>
        <taxon>Bacteroidales</taxon>
        <taxon>Prevotellaceae</taxon>
        <taxon>Prevotella</taxon>
    </lineage>
</organism>
<keyword evidence="7" id="KW-0804">Transcription</keyword>
<dbReference type="GO" id="GO:0043565">
    <property type="term" value="F:sequence-specific DNA binding"/>
    <property type="evidence" value="ECO:0007669"/>
    <property type="project" value="InterPro"/>
</dbReference>
<dbReference type="InterPro" id="IPR015943">
    <property type="entry name" value="WD40/YVTN_repeat-like_dom_sf"/>
</dbReference>
<dbReference type="PANTHER" id="PTHR43547:SF2">
    <property type="entry name" value="HYBRID SIGNAL TRANSDUCTION HISTIDINE KINASE C"/>
    <property type="match status" value="1"/>
</dbReference>
<name>A0A9R1CC32_9BACT</name>
<comment type="catalytic activity">
    <reaction evidence="1">
        <text>ATP + protein L-histidine = ADP + protein N-phospho-L-histidine.</text>
        <dbReference type="EC" id="2.7.13.3"/>
    </reaction>
</comment>
<feature type="domain" description="HTH araC/xylS-type" evidence="10">
    <location>
        <begin position="1223"/>
        <end position="1320"/>
    </location>
</feature>
<dbReference type="Gene3D" id="3.40.50.2300">
    <property type="match status" value="1"/>
</dbReference>
<evidence type="ECO:0000259" key="12">
    <source>
        <dbReference type="PROSITE" id="PS50110"/>
    </source>
</evidence>
<dbReference type="SUPFAM" id="SSF46689">
    <property type="entry name" value="Homeodomain-like"/>
    <property type="match status" value="1"/>
</dbReference>
<feature type="domain" description="Histidine kinase" evidence="11">
    <location>
        <begin position="807"/>
        <end position="1022"/>
    </location>
</feature>
<dbReference type="SUPFAM" id="SSF55874">
    <property type="entry name" value="ATPase domain of HSP90 chaperone/DNA topoisomerase II/histidine kinase"/>
    <property type="match status" value="1"/>
</dbReference>
<dbReference type="InterPro" id="IPR011110">
    <property type="entry name" value="Reg_prop"/>
</dbReference>
<sequence>MNGNKGRIKGICLARLLFLLLVVIPGRAWGQLPMALTRGTFLTSNINTDQGLSSARAYSVLEGADGAIWIGTKHGVDRYNGLSVKNYLLPGLQHFSDASGVVIKLCKDTRGAIIAYDNKGHIYEYSAVFDMFVARHNLITTLGGSMVVNEVCAAADNTLWVVLDRGVCHIDKTGRPTLLLKGHYAEHVANVGGGMLVGAVDGVFVVGGNKVRKVADVRNVLCSYDDTMRHILLLGNFHDGIVTLDDRTFRPVKNEALRQIPMMPVRDILGWDSNTLFLGIDGAGVYSFSWQGGAPEEMLNTDGRPTASIQGNGVYDLLRDHWGNLWVASYSGGVDLAVPLGHAFTFVKHEYLNGQSLINNSVNYIVQDHEGRLWYATDRGVSIYDGHSGRGWTHALYNKVVLSLTEYHGRMLASTYGDGVFSVGADGSSTLEYAMEKGNLKTNYVYCLLTDHNGDLWIGCLDAPLTRITANGRQEYPIKEVQCMLESPDGSCVVVGTSNGCYRIDMVSGRVGRFFSPDEFKGVDYNYFVNAMSFDGNGKLWIGTDGGGIYSYDLRRGTVSNMSTANGLPSNVVSSLVYDGRHNLWMGTDRGLACLKGGIITNINYMKGLECEYKRLAATATADGRLVFGSSQGAVIIDPSQTVGIVYQAPLRITGITVEGVDEDSLWHKELYNMLKKSDIRLSHDRNTITVHFESINYRYQNDIQYQCLLEGFDKQWSPFRRQQEVRYANLPPGNYKLHLRSASMSSRRILGSATLEITIAEPWWNTIWAWLVYTAFVVWLVYMGWHYYRNRLQQRYDQEKINFFVNTAHNIRTPLTLVLGPLKDIAADKGLSQRSRQFLGMAIKNGNRLMEIISQLLDFQKASVAKHDFHPQLLNAADYVRAMADRFMLAAADNGITLSIDVPDKELSFISDNTILDLIFENLISNAIKYTPAGGSITLRAHVGTRHVYFDVADTGKGIPKEERGKLFTAFYRATNAGKGKGYGLGLNITRDLATRLGGKLTWTSEEGKGSTFTLSLPLPEHQQWHEAADDSKKGDTILFVDDNSDLRQYMRMAFGRSYNVVTVADGEAALDYLSKNECDIVVSDIMMPGIQGDELCRRIKENKETSWLPVILLTAKGTKDFMIEGLQKGADDYIAKPFDTELLESKIASILANRRRLSKYYMQKSLMMAQNTSDDNGGKGTTEGTLGQSADNGKAVDDGQNATDSIPADITLNPADQEFVDRATTIVITNLSNTEFNIDRLCREMAMSRTLFYGRLKMLTGLSPHDFILRIRMERAAALLKDGQPVLNVSIKTGFVNSKYFSTVFKKYFGVVPSKYHE</sequence>
<dbReference type="Gene3D" id="2.60.40.10">
    <property type="entry name" value="Immunoglobulins"/>
    <property type="match status" value="1"/>
</dbReference>
<dbReference type="Gene3D" id="1.10.287.130">
    <property type="match status" value="1"/>
</dbReference>
<reference evidence="13" key="1">
    <citation type="journal article" date="2022" name="Int. J. Syst. Evol. Microbiol.">
        <title>Prevotella lacticifex sp. nov., isolated from the rumen of cows.</title>
        <authorList>
            <person name="Shinkai T."/>
            <person name="Ikeyama N."/>
            <person name="Kumagai M."/>
            <person name="Ohmori H."/>
            <person name="Sakamoto M."/>
            <person name="Ohkuma M."/>
            <person name="Mitsumori M."/>
        </authorList>
    </citation>
    <scope>NUCLEOTIDE SEQUENCE</scope>
    <source>
        <strain evidence="13">R5076</strain>
    </source>
</reference>
<evidence type="ECO:0000256" key="1">
    <source>
        <dbReference type="ARBA" id="ARBA00000085"/>
    </source>
</evidence>
<keyword evidence="3 8" id="KW-0597">Phosphoprotein</keyword>
<feature type="domain" description="Response regulatory" evidence="12">
    <location>
        <begin position="1038"/>
        <end position="1153"/>
    </location>
</feature>
<evidence type="ECO:0000259" key="11">
    <source>
        <dbReference type="PROSITE" id="PS50109"/>
    </source>
</evidence>
<evidence type="ECO:0000313" key="13">
    <source>
        <dbReference type="EMBL" id="GJG59878.1"/>
    </source>
</evidence>
<gene>
    <name evidence="13" type="ORF">PRLR5076_27290</name>
</gene>
<dbReference type="InterPro" id="IPR036097">
    <property type="entry name" value="HisK_dim/P_sf"/>
</dbReference>
<keyword evidence="14" id="KW-1185">Reference proteome</keyword>
<keyword evidence="4" id="KW-0808">Transferase</keyword>
<dbReference type="GO" id="GO:0000155">
    <property type="term" value="F:phosphorelay sensor kinase activity"/>
    <property type="evidence" value="ECO:0007669"/>
    <property type="project" value="InterPro"/>
</dbReference>
<dbReference type="EMBL" id="BPUB01000002">
    <property type="protein sequence ID" value="GJG59878.1"/>
    <property type="molecule type" value="Genomic_DNA"/>
</dbReference>
<feature type="compositionally biased region" description="Polar residues" evidence="9">
    <location>
        <begin position="1184"/>
        <end position="1193"/>
    </location>
</feature>
<evidence type="ECO:0000313" key="14">
    <source>
        <dbReference type="Proteomes" id="UP000825483"/>
    </source>
</evidence>